<sequence length="62" mass="6666">MTDSVAAAEKAMLDALEALDDGWGRVRLAHLRVVGIGYHYGETLVTAHRKSGTTTIVPGTRE</sequence>
<reference evidence="1 2" key="1">
    <citation type="submission" date="2018-01" db="EMBL/GenBank/DDBJ databases">
        <title>Draft genome sequence of Sphaerisporangium sp. 7K107.</title>
        <authorList>
            <person name="Sahin N."/>
            <person name="Saygin H."/>
            <person name="Ay H."/>
        </authorList>
    </citation>
    <scope>NUCLEOTIDE SEQUENCE [LARGE SCALE GENOMIC DNA]</scope>
    <source>
        <strain evidence="1 2">7K107</strain>
    </source>
</reference>
<gene>
    <name evidence="1" type="ORF">C1I98_31165</name>
</gene>
<name>A0A2W2F2E0_9ACTN</name>
<organism evidence="1 2">
    <name type="scientific">Spongiactinospora gelatinilytica</name>
    <dbReference type="NCBI Taxonomy" id="2666298"/>
    <lineage>
        <taxon>Bacteria</taxon>
        <taxon>Bacillati</taxon>
        <taxon>Actinomycetota</taxon>
        <taxon>Actinomycetes</taxon>
        <taxon>Streptosporangiales</taxon>
        <taxon>Streptosporangiaceae</taxon>
        <taxon>Spongiactinospora</taxon>
    </lineage>
</organism>
<proteinExistence type="predicted"/>
<keyword evidence="2" id="KW-1185">Reference proteome</keyword>
<dbReference type="Proteomes" id="UP000248544">
    <property type="component" value="Unassembled WGS sequence"/>
</dbReference>
<accession>A0A2W2F2E0</accession>
<dbReference type="AlphaFoldDB" id="A0A2W2F2E0"/>
<dbReference type="EMBL" id="POUA01000352">
    <property type="protein sequence ID" value="PZG30382.1"/>
    <property type="molecule type" value="Genomic_DNA"/>
</dbReference>
<evidence type="ECO:0000313" key="1">
    <source>
        <dbReference type="EMBL" id="PZG30382.1"/>
    </source>
</evidence>
<protein>
    <submittedName>
        <fullName evidence="1">Uncharacterized protein</fullName>
    </submittedName>
</protein>
<comment type="caution">
    <text evidence="1">The sequence shown here is derived from an EMBL/GenBank/DDBJ whole genome shotgun (WGS) entry which is preliminary data.</text>
</comment>
<evidence type="ECO:0000313" key="2">
    <source>
        <dbReference type="Proteomes" id="UP000248544"/>
    </source>
</evidence>